<evidence type="ECO:0000256" key="1">
    <source>
        <dbReference type="ARBA" id="ARBA00008903"/>
    </source>
</evidence>
<dbReference type="FunFam" id="3.40.50.720:FF:000311">
    <property type="entry name" value="Ornithine cyclodeaminase"/>
    <property type="match status" value="1"/>
</dbReference>
<keyword evidence="4" id="KW-1185">Reference proteome</keyword>
<evidence type="ECO:0000256" key="2">
    <source>
        <dbReference type="ARBA" id="ARBA00023027"/>
    </source>
</evidence>
<dbReference type="InterPro" id="IPR003462">
    <property type="entry name" value="ODC_Mu_crystall"/>
</dbReference>
<dbReference type="Pfam" id="PF02423">
    <property type="entry name" value="OCD_Mu_crystall"/>
    <property type="match status" value="1"/>
</dbReference>
<dbReference type="PANTHER" id="PTHR13812:SF19">
    <property type="entry name" value="KETIMINE REDUCTASE MU-CRYSTALLIN"/>
    <property type="match status" value="1"/>
</dbReference>
<organism evidence="3 4">
    <name type="scientific">Flavimaribacter sediminis</name>
    <dbReference type="NCBI Taxonomy" id="2865987"/>
    <lineage>
        <taxon>Bacteria</taxon>
        <taxon>Pseudomonadati</taxon>
        <taxon>Pseudomonadota</taxon>
        <taxon>Alphaproteobacteria</taxon>
        <taxon>Hyphomicrobiales</taxon>
        <taxon>Rhizobiaceae</taxon>
        <taxon>Flavimaribacter</taxon>
    </lineage>
</organism>
<dbReference type="InterPro" id="IPR023401">
    <property type="entry name" value="ODC_N"/>
</dbReference>
<dbReference type="NCBIfam" id="NF004793">
    <property type="entry name" value="PRK06141.1"/>
    <property type="match status" value="1"/>
</dbReference>
<proteinExistence type="inferred from homology"/>
<dbReference type="SUPFAM" id="SSF51735">
    <property type="entry name" value="NAD(P)-binding Rossmann-fold domains"/>
    <property type="match status" value="1"/>
</dbReference>
<dbReference type="AlphaFoldDB" id="A0AAE2ZJJ8"/>
<dbReference type="GO" id="GO:0019752">
    <property type="term" value="P:carboxylic acid metabolic process"/>
    <property type="evidence" value="ECO:0007669"/>
    <property type="project" value="UniProtKB-ARBA"/>
</dbReference>
<reference evidence="3" key="1">
    <citation type="submission" date="2021-08" db="EMBL/GenBank/DDBJ databases">
        <title>Hoeflea bacterium WL0058 sp. nov., isolated from the sediment.</title>
        <authorList>
            <person name="Wang L."/>
            <person name="Zhang D."/>
        </authorList>
    </citation>
    <scope>NUCLEOTIDE SEQUENCE</scope>
    <source>
        <strain evidence="3">WL0058</strain>
    </source>
</reference>
<evidence type="ECO:0000313" key="3">
    <source>
        <dbReference type="EMBL" id="MBW8637969.1"/>
    </source>
</evidence>
<dbReference type="Proteomes" id="UP001196509">
    <property type="component" value="Unassembled WGS sequence"/>
</dbReference>
<comment type="caution">
    <text evidence="3">The sequence shown here is derived from an EMBL/GenBank/DDBJ whole genome shotgun (WGS) entry which is preliminary data.</text>
</comment>
<comment type="similarity">
    <text evidence="1">Belongs to the ornithine cyclodeaminase/mu-crystallin family.</text>
</comment>
<name>A0AAE2ZJJ8_9HYPH</name>
<dbReference type="RefSeq" id="WP_220228636.1">
    <property type="nucleotide sequence ID" value="NZ_JAICBX010000002.1"/>
</dbReference>
<sequence>MQLISAEAVDRILDHHSLADALADAFRGGVAAPVRHHHTIERASGSDSTLLLMPAWSDFSQPVSGNGYMGVKIATVSPDNNSIGKPAVMAVYLLSDGTTGEPLALIDGQSLTLWRTATASALAGRYLARKGASRMAMIGAGKLSGHLIRAHAAMHPVEHVTIWNRSKANAEKLAEELAAEPFAVDVTEDRKAAIADADIISAATISATPLIEGAWLKPGAHVDLVGAFTPDLRESDDEAVRRATLFVDTFDGALKEAGDLVQPIEAGVISRSDVAAELAMLCRGDHPGRRDDTEITLFKSTGASLEDFAAGCLVWEKFQAV</sequence>
<dbReference type="Gene3D" id="3.30.1780.10">
    <property type="entry name" value="ornithine cyclodeaminase, domain 1"/>
    <property type="match status" value="1"/>
</dbReference>
<keyword evidence="2" id="KW-0520">NAD</keyword>
<dbReference type="EMBL" id="JAICBX010000002">
    <property type="protein sequence ID" value="MBW8637969.1"/>
    <property type="molecule type" value="Genomic_DNA"/>
</dbReference>
<dbReference type="GO" id="GO:0016491">
    <property type="term" value="F:oxidoreductase activity"/>
    <property type="evidence" value="ECO:0007669"/>
    <property type="project" value="UniProtKB-ARBA"/>
</dbReference>
<evidence type="ECO:0000313" key="4">
    <source>
        <dbReference type="Proteomes" id="UP001196509"/>
    </source>
</evidence>
<protein>
    <submittedName>
        <fullName evidence="3">Ornithine cyclodeaminase family protein</fullName>
    </submittedName>
</protein>
<gene>
    <name evidence="3" type="ORF">K1W69_12295</name>
</gene>
<dbReference type="PANTHER" id="PTHR13812">
    <property type="entry name" value="KETIMINE REDUCTASE MU-CRYSTALLIN"/>
    <property type="match status" value="1"/>
</dbReference>
<dbReference type="GO" id="GO:0005737">
    <property type="term" value="C:cytoplasm"/>
    <property type="evidence" value="ECO:0007669"/>
    <property type="project" value="TreeGrafter"/>
</dbReference>
<dbReference type="InterPro" id="IPR036291">
    <property type="entry name" value="NAD(P)-bd_dom_sf"/>
</dbReference>
<dbReference type="PIRSF" id="PIRSF001439">
    <property type="entry name" value="CryM"/>
    <property type="match status" value="1"/>
</dbReference>
<dbReference type="Gene3D" id="3.40.50.720">
    <property type="entry name" value="NAD(P)-binding Rossmann-like Domain"/>
    <property type="match status" value="1"/>
</dbReference>
<accession>A0AAE2ZJJ8</accession>